<proteinExistence type="predicted"/>
<keyword evidence="1" id="KW-1133">Transmembrane helix</keyword>
<feature type="transmembrane region" description="Helical" evidence="1">
    <location>
        <begin position="7"/>
        <end position="33"/>
    </location>
</feature>
<reference evidence="3" key="2">
    <citation type="submission" date="2025-08" db="UniProtKB">
        <authorList>
            <consortium name="RefSeq"/>
        </authorList>
    </citation>
    <scope>IDENTIFICATION</scope>
    <source>
        <tissue evidence="3">Leaf</tissue>
    </source>
</reference>
<reference evidence="2" key="1">
    <citation type="journal article" date="2014" name="Nat. Commun.">
        <title>The emerging biofuel crop Camelina sativa retains a highly undifferentiated hexaploid genome structure.</title>
        <authorList>
            <person name="Kagale S."/>
            <person name="Koh C."/>
            <person name="Nixon J."/>
            <person name="Bollina V."/>
            <person name="Clarke W.E."/>
            <person name="Tuteja R."/>
            <person name="Spillane C."/>
            <person name="Robinson S.J."/>
            <person name="Links M.G."/>
            <person name="Clarke C."/>
            <person name="Higgins E.E."/>
            <person name="Huebert T."/>
            <person name="Sharpe A.G."/>
            <person name="Parkin I.A."/>
        </authorList>
    </citation>
    <scope>NUCLEOTIDE SEQUENCE [LARGE SCALE GENOMIC DNA]</scope>
    <source>
        <strain evidence="2">cv. DH55</strain>
    </source>
</reference>
<keyword evidence="1" id="KW-0472">Membrane</keyword>
<gene>
    <name evidence="3" type="primary">LOC104765196</name>
</gene>
<accession>A0ABM1RB80</accession>
<dbReference type="GeneID" id="104765196"/>
<protein>
    <submittedName>
        <fullName evidence="3">Uncharacterized protein LOC104765196</fullName>
    </submittedName>
</protein>
<evidence type="ECO:0000313" key="2">
    <source>
        <dbReference type="Proteomes" id="UP000694864"/>
    </source>
</evidence>
<keyword evidence="2" id="KW-1185">Reference proteome</keyword>
<organism evidence="2 3">
    <name type="scientific">Camelina sativa</name>
    <name type="common">False flax</name>
    <name type="synonym">Myagrum sativum</name>
    <dbReference type="NCBI Taxonomy" id="90675"/>
    <lineage>
        <taxon>Eukaryota</taxon>
        <taxon>Viridiplantae</taxon>
        <taxon>Streptophyta</taxon>
        <taxon>Embryophyta</taxon>
        <taxon>Tracheophyta</taxon>
        <taxon>Spermatophyta</taxon>
        <taxon>Magnoliopsida</taxon>
        <taxon>eudicotyledons</taxon>
        <taxon>Gunneridae</taxon>
        <taxon>Pentapetalae</taxon>
        <taxon>rosids</taxon>
        <taxon>malvids</taxon>
        <taxon>Brassicales</taxon>
        <taxon>Brassicaceae</taxon>
        <taxon>Camelineae</taxon>
        <taxon>Camelina</taxon>
    </lineage>
</organism>
<keyword evidence="1" id="KW-0812">Transmembrane</keyword>
<evidence type="ECO:0000313" key="3">
    <source>
        <dbReference type="RefSeq" id="XP_019096268.1"/>
    </source>
</evidence>
<dbReference type="Proteomes" id="UP000694864">
    <property type="component" value="Chromosome 19"/>
</dbReference>
<feature type="transmembrane region" description="Helical" evidence="1">
    <location>
        <begin position="39"/>
        <end position="57"/>
    </location>
</feature>
<dbReference type="PANTHER" id="PTHR34368:SF1">
    <property type="entry name" value="OS01G0962200 PROTEIN"/>
    <property type="match status" value="1"/>
</dbReference>
<name>A0ABM1RB80_CAMSA</name>
<sequence>MRLRTTLVLLLELLTIIFTLTMQLSSRIFFLFFDDLKTYALVQFVHCIAIPLMFILLPPMYTHSTYWLWAAGFYLLAKVEEAADKPIYSWELTGNCRFIFKPFSPFNLFGFIYNHNRLMFLCYE</sequence>
<evidence type="ECO:0000256" key="1">
    <source>
        <dbReference type="SAM" id="Phobius"/>
    </source>
</evidence>
<dbReference type="PANTHER" id="PTHR34368">
    <property type="entry name" value="OS01G0962200 PROTEIN"/>
    <property type="match status" value="1"/>
</dbReference>
<dbReference type="RefSeq" id="XP_019096268.1">
    <property type="nucleotide sequence ID" value="XM_019240723.1"/>
</dbReference>